<dbReference type="Proteomes" id="UP000222417">
    <property type="component" value="Segment"/>
</dbReference>
<gene>
    <name evidence="1" type="ORF">PR1_68</name>
</gene>
<protein>
    <submittedName>
        <fullName evidence="1">Uncharacterized protein</fullName>
    </submittedName>
</protein>
<evidence type="ECO:0000313" key="1">
    <source>
        <dbReference type="EMBL" id="AQT25313.1"/>
    </source>
</evidence>
<name>A0A1S6KV44_9CAUD</name>
<sequence length="103" mass="12128">MNFFKMQFEQDWGPRRYFFINGAGETVYIHYKDKKKYTVKINGIKFKLMIWEYGGVDYDHGHEYPWTGTALGIKARVEGLDIKVDVELDQLLDKGIEVFVAQK</sequence>
<evidence type="ECO:0000313" key="2">
    <source>
        <dbReference type="Proteomes" id="UP000222417"/>
    </source>
</evidence>
<keyword evidence="2" id="KW-1185">Reference proteome</keyword>
<accession>A0A1S6KV44</accession>
<dbReference type="EMBL" id="KY363465">
    <property type="protein sequence ID" value="AQT25313.1"/>
    <property type="molecule type" value="Genomic_DNA"/>
</dbReference>
<organism evidence="1 2">
    <name type="scientific">Providencia phage vB_PreS_PR1</name>
    <dbReference type="NCBI Taxonomy" id="1931407"/>
    <lineage>
        <taxon>Viruses</taxon>
        <taxon>Duplodnaviria</taxon>
        <taxon>Heunggongvirae</taxon>
        <taxon>Uroviricota</taxon>
        <taxon>Caudoviricetes</taxon>
        <taxon>Demerecviridae</taxon>
        <taxon>Priunavirus</taxon>
        <taxon>Priunavirus PR1</taxon>
    </lineage>
</organism>
<proteinExistence type="predicted"/>
<reference evidence="1 2" key="1">
    <citation type="submission" date="2016-12" db="EMBL/GenBank/DDBJ databases">
        <title>Providencia rettgeri phage vB-PreS_PR1 - a deep-branching member of the T5-like siphoviruses.</title>
        <authorList>
            <person name="Oliveira H."/>
            <person name="Pinto G."/>
            <person name="Hendrix H."/>
            <person name="Noben J.-P."/>
            <person name="Gawor J."/>
            <person name="Lobocka M."/>
            <person name="Lavigne R."/>
            <person name="Azeredo J."/>
        </authorList>
    </citation>
    <scope>NUCLEOTIDE SEQUENCE [LARGE SCALE GENOMIC DNA]</scope>
</reference>